<dbReference type="PATRIC" id="fig|710421.3.peg.3933"/>
<sequence>MKLRRVCADGRLELQILESDGSWSTTQDRSALGGVVFDAEWELATARRHVDVSGNVLPFQPASFRDFMLYERHAVDAARGLVRRFHPGQSRAATAVEKLTRKPFPMFKPKALFYRQPIYYMSNHLSFVPSGTPVTIPSYSAALDFELEIGFVLKSPLFNATPHQALEAIGAFVVVNDFSARDVQRTEMASGLGPQKSKHFASSMSVLAVTADEILPQIDDLSGSVTINGGTVATVFSRGMQWSLGDILAHASRDEMLYPGELFATGTLPGGSGMETGRWLRPGDRLTLAIDQIGEISHSISSVQEPS</sequence>
<dbReference type="AlphaFoldDB" id="I4BN04"/>
<dbReference type="InterPro" id="IPR036663">
    <property type="entry name" value="Fumarylacetoacetase_C_sf"/>
</dbReference>
<evidence type="ECO:0000259" key="1">
    <source>
        <dbReference type="Pfam" id="PF01557"/>
    </source>
</evidence>
<dbReference type="InterPro" id="IPR011234">
    <property type="entry name" value="Fumarylacetoacetase-like_C"/>
</dbReference>
<dbReference type="Pfam" id="PF01557">
    <property type="entry name" value="FAA_hydrolase"/>
    <property type="match status" value="1"/>
</dbReference>
<proteinExistence type="predicted"/>
<dbReference type="STRING" id="710421.Mycch_3936"/>
<dbReference type="PANTHER" id="PTHR43211">
    <property type="entry name" value="FUMARYLACETOACETATE HYDROLASE"/>
    <property type="match status" value="1"/>
</dbReference>
<feature type="domain" description="Fumarylacetoacetase-like C-terminal" evidence="1">
    <location>
        <begin position="114"/>
        <end position="299"/>
    </location>
</feature>
<dbReference type="Gene3D" id="3.90.850.10">
    <property type="entry name" value="Fumarylacetoacetase-like, C-terminal domain"/>
    <property type="match status" value="1"/>
</dbReference>
<dbReference type="Proteomes" id="UP000006057">
    <property type="component" value="Chromosome"/>
</dbReference>
<dbReference type="SUPFAM" id="SSF56529">
    <property type="entry name" value="FAH"/>
    <property type="match status" value="1"/>
</dbReference>
<dbReference type="RefSeq" id="WP_014817134.1">
    <property type="nucleotide sequence ID" value="NC_018027.1"/>
</dbReference>
<organism evidence="2 3">
    <name type="scientific">Mycolicibacterium chubuense (strain NBB4)</name>
    <name type="common">Mycobacterium chubuense</name>
    <dbReference type="NCBI Taxonomy" id="710421"/>
    <lineage>
        <taxon>Bacteria</taxon>
        <taxon>Bacillati</taxon>
        <taxon>Actinomycetota</taxon>
        <taxon>Actinomycetes</taxon>
        <taxon>Mycobacteriales</taxon>
        <taxon>Mycobacteriaceae</taxon>
        <taxon>Mycolicibacterium</taxon>
    </lineage>
</organism>
<evidence type="ECO:0000313" key="2">
    <source>
        <dbReference type="EMBL" id="AFM18661.1"/>
    </source>
</evidence>
<dbReference type="eggNOG" id="COG0179">
    <property type="taxonomic scope" value="Bacteria"/>
</dbReference>
<dbReference type="PANTHER" id="PTHR43211:SF1">
    <property type="entry name" value="BLL6422 PROTEIN"/>
    <property type="match status" value="1"/>
</dbReference>
<dbReference type="HOGENOM" id="CLU_028458_3_3_11"/>
<gene>
    <name evidence="2" type="ordered locus">Mycch_3936</name>
</gene>
<evidence type="ECO:0000313" key="3">
    <source>
        <dbReference type="Proteomes" id="UP000006057"/>
    </source>
</evidence>
<keyword evidence="3" id="KW-1185">Reference proteome</keyword>
<protein>
    <submittedName>
        <fullName evidence="2">2-keto-4-pentenoate hydratase/2-oxohepta-3-ene-1,7-dioic acid hydratase</fullName>
    </submittedName>
</protein>
<accession>I4BN04</accession>
<dbReference type="KEGG" id="mcb:Mycch_3936"/>
<dbReference type="GO" id="GO:0003824">
    <property type="term" value="F:catalytic activity"/>
    <property type="evidence" value="ECO:0007669"/>
    <property type="project" value="InterPro"/>
</dbReference>
<reference evidence="2 3" key="1">
    <citation type="submission" date="2012-06" db="EMBL/GenBank/DDBJ databases">
        <title>Complete sequence of chromosome of Mycobacterium chubuense NBB4.</title>
        <authorList>
            <consortium name="US DOE Joint Genome Institute"/>
            <person name="Lucas S."/>
            <person name="Han J."/>
            <person name="Lapidus A."/>
            <person name="Cheng J.-F."/>
            <person name="Goodwin L."/>
            <person name="Pitluck S."/>
            <person name="Peters L."/>
            <person name="Mikhailova N."/>
            <person name="Teshima H."/>
            <person name="Detter J.C."/>
            <person name="Han C."/>
            <person name="Tapia R."/>
            <person name="Land M."/>
            <person name="Hauser L."/>
            <person name="Kyrpides N."/>
            <person name="Ivanova N."/>
            <person name="Pagani I."/>
            <person name="Mattes T."/>
            <person name="Holmes A."/>
            <person name="Rutledge P."/>
            <person name="Paulsen I."/>
            <person name="Coleman N."/>
            <person name="Woyke T."/>
        </authorList>
    </citation>
    <scope>NUCLEOTIDE SEQUENCE [LARGE SCALE GENOMIC DNA]</scope>
    <source>
        <strain evidence="2 3">NBB4</strain>
    </source>
</reference>
<dbReference type="OrthoDB" id="2273115at2"/>
<dbReference type="EMBL" id="CP003053">
    <property type="protein sequence ID" value="AFM18661.1"/>
    <property type="molecule type" value="Genomic_DNA"/>
</dbReference>
<name>I4BN04_MYCCN</name>